<organism evidence="1 2">
    <name type="scientific">Vibrio mytili</name>
    <dbReference type="NCBI Taxonomy" id="50718"/>
    <lineage>
        <taxon>Bacteria</taxon>
        <taxon>Pseudomonadati</taxon>
        <taxon>Pseudomonadota</taxon>
        <taxon>Gammaproteobacteria</taxon>
        <taxon>Vibrionales</taxon>
        <taxon>Vibrionaceae</taxon>
        <taxon>Vibrio</taxon>
    </lineage>
</organism>
<keyword evidence="2" id="KW-1185">Reference proteome</keyword>
<dbReference type="AlphaFoldDB" id="A0A0C3I314"/>
<name>A0A0C3I314_9VIBR</name>
<reference evidence="1 2" key="1">
    <citation type="submission" date="2015-01" db="EMBL/GenBank/DDBJ databases">
        <title>Draft genome of Vibrio mytili type strain CAIM 528.</title>
        <authorList>
            <person name="Gonzalez-Castillo A."/>
            <person name="Gomez-Gil B."/>
            <person name="Enciso-Ibarra J."/>
        </authorList>
    </citation>
    <scope>NUCLEOTIDE SEQUENCE [LARGE SCALE GENOMIC DNA]</scope>
    <source>
        <strain evidence="1 2">CAIM 528</strain>
    </source>
</reference>
<dbReference type="RefSeq" id="WP_041156945.1">
    <property type="nucleotide sequence ID" value="NZ_CBCRVP010000013.1"/>
</dbReference>
<evidence type="ECO:0000313" key="1">
    <source>
        <dbReference type="EMBL" id="KIN09450.1"/>
    </source>
</evidence>
<dbReference type="Proteomes" id="UP000031977">
    <property type="component" value="Unassembled WGS sequence"/>
</dbReference>
<sequence length="149" mass="16805">MKRLAPVVFSVAVLAGCGSTPEVNWLQNSQVIINRVNVELNSYLWVNLMPTVGEEQQQSIHGSLALQSDQQLPANLTVESLILKQGHSEWTLNATDLDTRTHSENEWEVVFTSDIEINTERYVDLAVLLDDAGKKRWLVEKSVKVNKVY</sequence>
<dbReference type="OrthoDB" id="5814891at2"/>
<evidence type="ECO:0000313" key="2">
    <source>
        <dbReference type="Proteomes" id="UP000031977"/>
    </source>
</evidence>
<protein>
    <submittedName>
        <fullName evidence="1">DNA polymerase III subunit beta</fullName>
    </submittedName>
</protein>
<proteinExistence type="predicted"/>
<comment type="caution">
    <text evidence="1">The sequence shown here is derived from an EMBL/GenBank/DDBJ whole genome shotgun (WGS) entry which is preliminary data.</text>
</comment>
<accession>A0A0C3I314</accession>
<dbReference type="EMBL" id="JXOK01000081">
    <property type="protein sequence ID" value="KIN09450.1"/>
    <property type="molecule type" value="Genomic_DNA"/>
</dbReference>
<gene>
    <name evidence="1" type="ORF">SU60_19325</name>
</gene>
<dbReference type="PROSITE" id="PS51257">
    <property type="entry name" value="PROKAR_LIPOPROTEIN"/>
    <property type="match status" value="1"/>
</dbReference>